<organism evidence="3">
    <name type="scientific">marine sediment metagenome</name>
    <dbReference type="NCBI Taxonomy" id="412755"/>
    <lineage>
        <taxon>unclassified sequences</taxon>
        <taxon>metagenomes</taxon>
        <taxon>ecological metagenomes</taxon>
    </lineage>
</organism>
<feature type="transmembrane region" description="Helical" evidence="2">
    <location>
        <begin position="6"/>
        <end position="26"/>
    </location>
</feature>
<evidence type="ECO:0000256" key="2">
    <source>
        <dbReference type="SAM" id="Phobius"/>
    </source>
</evidence>
<dbReference type="AlphaFoldDB" id="A0A1B6NVC3"/>
<protein>
    <submittedName>
        <fullName evidence="3">Glutaredoxin</fullName>
    </submittedName>
</protein>
<evidence type="ECO:0000313" key="3">
    <source>
        <dbReference type="EMBL" id="KTF07405.1"/>
    </source>
</evidence>
<reference evidence="3" key="1">
    <citation type="submission" date="2013-11" db="EMBL/GenBank/DDBJ databases">
        <title>Microbial diversity, functional groups and degradation webs in Northern and Southern Mediterranean and Red Sea marine crude oil polluted sites.</title>
        <authorList>
            <person name="Daffonchio D."/>
            <person name="Mapelli F."/>
            <person name="Ferrer M."/>
            <person name="Richter M."/>
            <person name="Cherif A."/>
            <person name="Malkawi H.I."/>
            <person name="Yakimov M.M."/>
            <person name="Abdel-Fattah Y.R."/>
            <person name="Blaghen M."/>
            <person name="Golyshin P.N."/>
            <person name="Kalogerakis N."/>
            <person name="Boon N."/>
            <person name="Magagnini M."/>
            <person name="Fava F."/>
        </authorList>
    </citation>
    <scope>NUCLEOTIDE SEQUENCE</scope>
</reference>
<name>A0A1B6NVC3_9ZZZZ</name>
<proteinExistence type="predicted"/>
<feature type="non-terminal residue" evidence="3">
    <location>
        <position position="1"/>
    </location>
</feature>
<comment type="caution">
    <text evidence="3">The sequence shown here is derived from an EMBL/GenBank/DDBJ whole genome shotgun (WGS) entry which is preliminary data.</text>
</comment>
<dbReference type="EMBL" id="AYSL01000565">
    <property type="protein sequence ID" value="KTF07405.1"/>
    <property type="molecule type" value="Genomic_DNA"/>
</dbReference>
<sequence length="109" mass="11684">GALMWLSIPVALFIGTIGAVSVWKAVYVDKRDIKCACVGGDSNVPPGVRLPDREPDDDRHGGLDADQGHGAGALVGISWGSSGWEWFLNKIVREERPANPDPHPNEALD</sequence>
<evidence type="ECO:0000256" key="1">
    <source>
        <dbReference type="SAM" id="MobiDB-lite"/>
    </source>
</evidence>
<keyword evidence="2" id="KW-0472">Membrane</keyword>
<keyword evidence="2" id="KW-0812">Transmembrane</keyword>
<feature type="region of interest" description="Disordered" evidence="1">
    <location>
        <begin position="44"/>
        <end position="69"/>
    </location>
</feature>
<feature type="compositionally biased region" description="Basic and acidic residues" evidence="1">
    <location>
        <begin position="50"/>
        <end position="67"/>
    </location>
</feature>
<accession>A0A1B6NVC3</accession>
<keyword evidence="2" id="KW-1133">Transmembrane helix</keyword>
<gene>
    <name evidence="3" type="ORF">MGSAQ_001105</name>
</gene>